<dbReference type="RefSeq" id="WP_275594360.1">
    <property type="nucleotide sequence ID" value="NZ_CP102381.1"/>
</dbReference>
<proteinExistence type="inferred from homology"/>
<dbReference type="EMBL" id="CP102381">
    <property type="protein sequence ID" value="WEJ62103.1"/>
    <property type="molecule type" value="Genomic_DNA"/>
</dbReference>
<evidence type="ECO:0000313" key="4">
    <source>
        <dbReference type="Proteomes" id="UP001222275"/>
    </source>
</evidence>
<dbReference type="InterPro" id="IPR036291">
    <property type="entry name" value="NAD(P)-bd_dom_sf"/>
</dbReference>
<dbReference type="PANTHER" id="PTHR44196">
    <property type="entry name" value="DEHYDROGENASE/REDUCTASE SDR FAMILY MEMBER 7B"/>
    <property type="match status" value="1"/>
</dbReference>
<dbReference type="Proteomes" id="UP001222275">
    <property type="component" value="Chromosome"/>
</dbReference>
<dbReference type="InterPro" id="IPR002347">
    <property type="entry name" value="SDR_fam"/>
</dbReference>
<name>A0ABY8CDA3_9GAMM</name>
<keyword evidence="2" id="KW-0560">Oxidoreductase</keyword>
<dbReference type="NCBIfam" id="NF005489">
    <property type="entry name" value="PRK07102.1"/>
    <property type="match status" value="1"/>
</dbReference>
<evidence type="ECO:0000256" key="2">
    <source>
        <dbReference type="ARBA" id="ARBA00023002"/>
    </source>
</evidence>
<organism evidence="3 4">
    <name type="scientific">Thiomicrorhabdus lithotrophica</name>
    <dbReference type="NCBI Taxonomy" id="2949997"/>
    <lineage>
        <taxon>Bacteria</taxon>
        <taxon>Pseudomonadati</taxon>
        <taxon>Pseudomonadota</taxon>
        <taxon>Gammaproteobacteria</taxon>
        <taxon>Thiotrichales</taxon>
        <taxon>Piscirickettsiaceae</taxon>
        <taxon>Thiomicrorhabdus</taxon>
    </lineage>
</organism>
<evidence type="ECO:0000256" key="1">
    <source>
        <dbReference type="ARBA" id="ARBA00006484"/>
    </source>
</evidence>
<reference evidence="3 4" key="1">
    <citation type="submission" date="2022-06" db="EMBL/GenBank/DDBJ databases">
        <title>Thiomicrohabdus sp. nov, an obligately chemolithoautotrophic, sulfur-oxidizing bacterium isolated from beach of Guanyin Mountain. Amoy.</title>
        <authorList>
            <person name="Zhu H."/>
        </authorList>
    </citation>
    <scope>NUCLEOTIDE SEQUENCE [LARGE SCALE GENOMIC DNA]</scope>
    <source>
        <strain evidence="3 4">XGS-01</strain>
    </source>
</reference>
<keyword evidence="4" id="KW-1185">Reference proteome</keyword>
<dbReference type="Pfam" id="PF00106">
    <property type="entry name" value="adh_short"/>
    <property type="match status" value="1"/>
</dbReference>
<dbReference type="Gene3D" id="3.40.50.720">
    <property type="entry name" value="NAD(P)-binding Rossmann-like Domain"/>
    <property type="match status" value="1"/>
</dbReference>
<evidence type="ECO:0000313" key="3">
    <source>
        <dbReference type="EMBL" id="WEJ62103.1"/>
    </source>
</evidence>
<sequence length="246" mass="27442">MQKNILIIGATSAIAKATLRIYAEQNNNLYLVARNEEQLKIIAEDAKIRGANQVEMMACDLAELNTHQALIENVYACYPKLDIVLIAHGTLPNQQACQDDVEIALQEININALSTVSLLTLLANRFEAQKSGSIAVISSVAGDRGRQSNYVYGAAKGMVSTFLQGLRNRLNDSNVQVLDIKPGFVDTPMTAEFRKGALWAQPEQVAQNIIKAINSSRNTLYTPWFWWGIMFIIRNIPEFIFKKLKL</sequence>
<protein>
    <submittedName>
        <fullName evidence="3">SDR family oxidoreductase</fullName>
    </submittedName>
</protein>
<dbReference type="SUPFAM" id="SSF51735">
    <property type="entry name" value="NAD(P)-binding Rossmann-fold domains"/>
    <property type="match status" value="1"/>
</dbReference>
<comment type="similarity">
    <text evidence="1">Belongs to the short-chain dehydrogenases/reductases (SDR) family.</text>
</comment>
<dbReference type="PANTHER" id="PTHR44196:SF3">
    <property type="entry name" value="SHORT CHAIN DEHYDROGENASE FAMILY PROTEIN"/>
    <property type="match status" value="1"/>
</dbReference>
<dbReference type="PRINTS" id="PR00081">
    <property type="entry name" value="GDHRDH"/>
</dbReference>
<accession>A0ABY8CDA3</accession>
<gene>
    <name evidence="3" type="ORF">NR989_08760</name>
</gene>